<dbReference type="GO" id="GO:0030672">
    <property type="term" value="C:synaptic vesicle membrane"/>
    <property type="evidence" value="ECO:0007669"/>
    <property type="project" value="TreeGrafter"/>
</dbReference>
<name>V9KPP0_CALMI</name>
<dbReference type="InterPro" id="IPR016579">
    <property type="entry name" value="Synaptogyrin"/>
</dbReference>
<dbReference type="PANTHER" id="PTHR10838:SF8">
    <property type="entry name" value="SYNAPTOGYRIN-3"/>
    <property type="match status" value="1"/>
</dbReference>
<reference evidence="9" key="1">
    <citation type="journal article" date="2014" name="Nature">
        <title>Elephant shark genome provides unique insights into gnathostome evolution.</title>
        <authorList>
            <consortium name="International Elephant Shark Genome Sequencing Consortium"/>
            <person name="Venkatesh B."/>
            <person name="Lee A.P."/>
            <person name="Ravi V."/>
            <person name="Maurya A.K."/>
            <person name="Lian M.M."/>
            <person name="Swann J.B."/>
            <person name="Ohta Y."/>
            <person name="Flajnik M.F."/>
            <person name="Sutoh Y."/>
            <person name="Kasahara M."/>
            <person name="Hoon S."/>
            <person name="Gangu V."/>
            <person name="Roy S.W."/>
            <person name="Irimia M."/>
            <person name="Korzh V."/>
            <person name="Kondrychyn I."/>
            <person name="Lim Z.W."/>
            <person name="Tay B.H."/>
            <person name="Tohari S."/>
            <person name="Kong K.W."/>
            <person name="Ho S."/>
            <person name="Lorente-Galdos B."/>
            <person name="Quilez J."/>
            <person name="Marques-Bonet T."/>
            <person name="Raney B.J."/>
            <person name="Ingham P.W."/>
            <person name="Tay A."/>
            <person name="Hillier L.W."/>
            <person name="Minx P."/>
            <person name="Boehm T."/>
            <person name="Wilson R.K."/>
            <person name="Brenner S."/>
            <person name="Warren W.C."/>
        </authorList>
    </citation>
    <scope>NUCLEOTIDE SEQUENCE</scope>
    <source>
        <tissue evidence="9">Intestine</tissue>
    </source>
</reference>
<proteinExistence type="evidence at transcript level"/>
<dbReference type="PANTHER" id="PTHR10838">
    <property type="entry name" value="SYNAPTOGYRIN"/>
    <property type="match status" value="1"/>
</dbReference>
<keyword evidence="3 6" id="KW-0812">Transmembrane</keyword>
<accession>V9KPP0</accession>
<feature type="transmembrane region" description="Helical" evidence="6">
    <location>
        <begin position="147"/>
        <end position="167"/>
    </location>
</feature>
<evidence type="ECO:0000256" key="2">
    <source>
        <dbReference type="ARBA" id="ARBA00010252"/>
    </source>
</evidence>
<evidence type="ECO:0000256" key="7">
    <source>
        <dbReference type="SAM" id="MobiDB-lite"/>
    </source>
</evidence>
<organism evidence="9">
    <name type="scientific">Callorhinchus milii</name>
    <name type="common">Ghost shark</name>
    <dbReference type="NCBI Taxonomy" id="7868"/>
    <lineage>
        <taxon>Eukaryota</taxon>
        <taxon>Metazoa</taxon>
        <taxon>Chordata</taxon>
        <taxon>Craniata</taxon>
        <taxon>Vertebrata</taxon>
        <taxon>Chondrichthyes</taxon>
        <taxon>Holocephali</taxon>
        <taxon>Chimaeriformes</taxon>
        <taxon>Callorhinchidae</taxon>
        <taxon>Callorhinchus</taxon>
    </lineage>
</organism>
<feature type="transmembrane region" description="Helical" evidence="6">
    <location>
        <begin position="69"/>
        <end position="91"/>
    </location>
</feature>
<feature type="region of interest" description="Disordered" evidence="7">
    <location>
        <begin position="203"/>
        <end position="224"/>
    </location>
</feature>
<dbReference type="Pfam" id="PF01284">
    <property type="entry name" value="MARVEL"/>
    <property type="match status" value="1"/>
</dbReference>
<dbReference type="InterPro" id="IPR008253">
    <property type="entry name" value="Marvel"/>
</dbReference>
<evidence type="ECO:0000256" key="6">
    <source>
        <dbReference type="PIRNR" id="PIRNR011282"/>
    </source>
</evidence>
<dbReference type="PROSITE" id="PS51225">
    <property type="entry name" value="MARVEL"/>
    <property type="match status" value="1"/>
</dbReference>
<evidence type="ECO:0000256" key="3">
    <source>
        <dbReference type="ARBA" id="ARBA00022692"/>
    </source>
</evidence>
<dbReference type="GO" id="GO:0031594">
    <property type="term" value="C:neuromuscular junction"/>
    <property type="evidence" value="ECO:0007669"/>
    <property type="project" value="TreeGrafter"/>
</dbReference>
<evidence type="ECO:0000313" key="9">
    <source>
        <dbReference type="EMBL" id="AFP00227.1"/>
    </source>
</evidence>
<feature type="transmembrane region" description="Helical" evidence="6">
    <location>
        <begin position="103"/>
        <end position="127"/>
    </location>
</feature>
<evidence type="ECO:0000256" key="1">
    <source>
        <dbReference type="ARBA" id="ARBA00004141"/>
    </source>
</evidence>
<keyword evidence="4 6" id="KW-1133">Transmembrane helix</keyword>
<sequence length="224" mass="24745">MEGGAYGAGKAGAEMDLISFLKQPHTILRIFNGIFSIVVFASIMNKGYVNFGDGTLLCVFNKNESACNYGITIGIIAFFACIIFIILDLYFPQISSVKDRKYAVLLELGFSGLWTFLWFVGFCLLANQWQVTSVKIPFKQSADTARAAIAFSFFSILGWAGLTLKAWQRYSLGADTSLFSHDHLDAGHPPFSSGSEIENTDNFQSPPFAENLDTTSRGYQMPSY</sequence>
<keyword evidence="5 6" id="KW-0472">Membrane</keyword>
<dbReference type="PIRSF" id="PIRSF011282">
    <property type="entry name" value="Synaptogyrin"/>
    <property type="match status" value="1"/>
</dbReference>
<evidence type="ECO:0000256" key="5">
    <source>
        <dbReference type="ARBA" id="ARBA00023136"/>
    </source>
</evidence>
<evidence type="ECO:0000256" key="4">
    <source>
        <dbReference type="ARBA" id="ARBA00022989"/>
    </source>
</evidence>
<feature type="compositionally biased region" description="Polar residues" evidence="7">
    <location>
        <begin position="212"/>
        <end position="224"/>
    </location>
</feature>
<feature type="transmembrane region" description="Helical" evidence="6">
    <location>
        <begin position="30"/>
        <end position="49"/>
    </location>
</feature>
<feature type="domain" description="MARVEL" evidence="8">
    <location>
        <begin position="20"/>
        <end position="171"/>
    </location>
</feature>
<evidence type="ECO:0000259" key="8">
    <source>
        <dbReference type="PROSITE" id="PS51225"/>
    </source>
</evidence>
<comment type="subcellular location">
    <subcellularLocation>
        <location evidence="1 6">Membrane</location>
        <topology evidence="1 6">Multi-pass membrane protein</topology>
    </subcellularLocation>
</comment>
<dbReference type="EMBL" id="JW867709">
    <property type="protein sequence ID" value="AFP00227.1"/>
    <property type="molecule type" value="mRNA"/>
</dbReference>
<dbReference type="AlphaFoldDB" id="V9KPP0"/>
<protein>
    <recommendedName>
        <fullName evidence="6">Synaptogyrin</fullName>
    </recommendedName>
</protein>
<comment type="similarity">
    <text evidence="2 6">Belongs to the synaptogyrin family.</text>
</comment>